<sequence length="397" mass="41976">MHRVEGTVRTYAWGSRTALAELTGRPLPTDHPEAEMWFGAHPAAACRLDGTDGSLADAIAADPDGQLGPHRDGDRLPFLLKLLAADQALSLQAHPTKEQAEEGFERENREGVPLTASNRNYKDDNHKPELLVALTRFEALTGFRPLERSRRLLAVLDVPELARTTAVLGGADADEDLRALVTTWITLPESAKAPLVDAVAEACRGLPGRAAAGDTAVEEWMLGAAEVAAGLAAQYPGDSGVLISLLLNHVVLEPGEAVFLSAGQLHAYLRGTGVEIMANSDNVLRGGLTTKHVDVPELMRVVDFSQLADPVRHADATGFYEVPVRDFTLRRCEEGRAVEVSGPAVVLATRTGVELAGDGVDGGVPEILRPGQAAWVPAACPPVSVTALGQGFIATAG</sequence>
<gene>
    <name evidence="10" type="primary">manA</name>
    <name evidence="10" type="ORF">DIW82_13390</name>
</gene>
<evidence type="ECO:0000256" key="4">
    <source>
        <dbReference type="ARBA" id="ARBA00022723"/>
    </source>
</evidence>
<dbReference type="AlphaFoldDB" id="A0A3D4T2H6"/>
<dbReference type="PRINTS" id="PR00714">
    <property type="entry name" value="MAN6PISMRASE"/>
</dbReference>
<dbReference type="GO" id="GO:0005829">
    <property type="term" value="C:cytosol"/>
    <property type="evidence" value="ECO:0007669"/>
    <property type="project" value="TreeGrafter"/>
</dbReference>
<dbReference type="PANTHER" id="PTHR10309">
    <property type="entry name" value="MANNOSE-6-PHOSPHATE ISOMERASE"/>
    <property type="match status" value="1"/>
</dbReference>
<feature type="binding site" evidence="8">
    <location>
        <position position="94"/>
    </location>
    <ligand>
        <name>Zn(2+)</name>
        <dbReference type="ChEBI" id="CHEBI:29105"/>
    </ligand>
</feature>
<evidence type="ECO:0000256" key="5">
    <source>
        <dbReference type="ARBA" id="ARBA00022833"/>
    </source>
</evidence>
<dbReference type="GO" id="GO:0004476">
    <property type="term" value="F:mannose-6-phosphate isomerase activity"/>
    <property type="evidence" value="ECO:0007669"/>
    <property type="project" value="UniProtKB-EC"/>
</dbReference>
<dbReference type="EMBL" id="DQID01000339">
    <property type="protein sequence ID" value="HCT15738.1"/>
    <property type="molecule type" value="Genomic_DNA"/>
</dbReference>
<dbReference type="CDD" id="cd07011">
    <property type="entry name" value="cupin_PMI_type_I_N"/>
    <property type="match status" value="1"/>
</dbReference>
<dbReference type="SUPFAM" id="SSF51182">
    <property type="entry name" value="RmlC-like cupins"/>
    <property type="match status" value="1"/>
</dbReference>
<evidence type="ECO:0000256" key="2">
    <source>
        <dbReference type="ARBA" id="ARBA00010772"/>
    </source>
</evidence>
<dbReference type="STRING" id="863239.GCA_000213935_02052"/>
<dbReference type="EC" id="5.3.1.8" evidence="3"/>
<dbReference type="Gene3D" id="1.10.441.10">
    <property type="entry name" value="Phosphomannose Isomerase, domain 2"/>
    <property type="match status" value="1"/>
</dbReference>
<dbReference type="NCBIfam" id="TIGR00218">
    <property type="entry name" value="manA"/>
    <property type="match status" value="1"/>
</dbReference>
<proteinExistence type="inferred from homology"/>
<comment type="catalytic activity">
    <reaction evidence="1">
        <text>D-mannose 6-phosphate = D-fructose 6-phosphate</text>
        <dbReference type="Rhea" id="RHEA:12356"/>
        <dbReference type="ChEBI" id="CHEBI:58735"/>
        <dbReference type="ChEBI" id="CHEBI:61527"/>
        <dbReference type="EC" id="5.3.1.8"/>
    </reaction>
</comment>
<dbReference type="InterPro" id="IPR001250">
    <property type="entry name" value="Man6P_Isoase-1"/>
</dbReference>
<dbReference type="GO" id="GO:0005975">
    <property type="term" value="P:carbohydrate metabolic process"/>
    <property type="evidence" value="ECO:0007669"/>
    <property type="project" value="InterPro"/>
</dbReference>
<dbReference type="Pfam" id="PF20511">
    <property type="entry name" value="PMI_typeI_cat"/>
    <property type="match status" value="1"/>
</dbReference>
<evidence type="ECO:0000313" key="10">
    <source>
        <dbReference type="EMBL" id="HCT15738.1"/>
    </source>
</evidence>
<evidence type="ECO:0000256" key="8">
    <source>
        <dbReference type="PIRSR" id="PIRSR001480-2"/>
    </source>
</evidence>
<dbReference type="RefSeq" id="WP_273053389.1">
    <property type="nucleotide sequence ID" value="NZ_DAITTW010000034.1"/>
</dbReference>
<reference evidence="10 11" key="1">
    <citation type="journal article" date="2018" name="Nat. Biotechnol.">
        <title>A standardized bacterial taxonomy based on genome phylogeny substantially revises the tree of life.</title>
        <authorList>
            <person name="Parks D.H."/>
            <person name="Chuvochina M."/>
            <person name="Waite D.W."/>
            <person name="Rinke C."/>
            <person name="Skarshewski A."/>
            <person name="Chaumeil P.A."/>
            <person name="Hugenholtz P."/>
        </authorList>
    </citation>
    <scope>NUCLEOTIDE SEQUENCE [LARGE SCALE GENOMIC DNA]</scope>
    <source>
        <strain evidence="10">UBA11247</strain>
    </source>
</reference>
<dbReference type="Proteomes" id="UP000261739">
    <property type="component" value="Unassembled WGS sequence"/>
</dbReference>
<dbReference type="InterPro" id="IPR011051">
    <property type="entry name" value="RmlC_Cupin_sf"/>
</dbReference>
<feature type="binding site" evidence="8">
    <location>
        <position position="92"/>
    </location>
    <ligand>
        <name>Zn(2+)</name>
        <dbReference type="ChEBI" id="CHEBI:29105"/>
    </ligand>
</feature>
<dbReference type="PROSITE" id="PS00965">
    <property type="entry name" value="PMI_I_1"/>
    <property type="match status" value="1"/>
</dbReference>
<keyword evidence="5 8" id="KW-0862">Zinc</keyword>
<comment type="similarity">
    <text evidence="2">Belongs to the mannose-6-phosphate isomerase type 1 family.</text>
</comment>
<evidence type="ECO:0000313" key="11">
    <source>
        <dbReference type="Proteomes" id="UP000261739"/>
    </source>
</evidence>
<keyword evidence="6 10" id="KW-0413">Isomerase</keyword>
<dbReference type="GO" id="GO:0009298">
    <property type="term" value="P:GDP-mannose biosynthetic process"/>
    <property type="evidence" value="ECO:0007669"/>
    <property type="project" value="InterPro"/>
</dbReference>
<evidence type="ECO:0000256" key="3">
    <source>
        <dbReference type="ARBA" id="ARBA00011956"/>
    </source>
</evidence>
<dbReference type="PANTHER" id="PTHR10309:SF0">
    <property type="entry name" value="MANNOSE-6-PHOSPHATE ISOMERASE"/>
    <property type="match status" value="1"/>
</dbReference>
<dbReference type="InterPro" id="IPR046457">
    <property type="entry name" value="PMI_typeI_cat"/>
</dbReference>
<keyword evidence="4 8" id="KW-0479">Metal-binding</keyword>
<dbReference type="GO" id="GO:0008270">
    <property type="term" value="F:zinc ion binding"/>
    <property type="evidence" value="ECO:0007669"/>
    <property type="project" value="InterPro"/>
</dbReference>
<dbReference type="PIRSF" id="PIRSF001480">
    <property type="entry name" value="Mannose-6-phosphate_isomerase"/>
    <property type="match status" value="1"/>
</dbReference>
<comment type="cofactor">
    <cofactor evidence="8">
        <name>Zn(2+)</name>
        <dbReference type="ChEBI" id="CHEBI:29105"/>
    </cofactor>
    <text evidence="8">Binds 1 zinc ion per subunit.</text>
</comment>
<feature type="binding site" evidence="8">
    <location>
        <position position="266"/>
    </location>
    <ligand>
        <name>Zn(2+)</name>
        <dbReference type="ChEBI" id="CHEBI:29105"/>
    </ligand>
</feature>
<feature type="binding site" evidence="8">
    <location>
        <position position="129"/>
    </location>
    <ligand>
        <name>Zn(2+)</name>
        <dbReference type="ChEBI" id="CHEBI:29105"/>
    </ligand>
</feature>
<dbReference type="InterPro" id="IPR016305">
    <property type="entry name" value="Mannose-6-P_Isomerase"/>
</dbReference>
<dbReference type="Gene3D" id="2.60.120.10">
    <property type="entry name" value="Jelly Rolls"/>
    <property type="match status" value="2"/>
</dbReference>
<feature type="domain" description="Phosphomannose isomerase type I catalytic" evidence="9">
    <location>
        <begin position="2"/>
        <end position="146"/>
    </location>
</feature>
<organism evidence="10 11">
    <name type="scientific">Corynebacterium nuruki</name>
    <dbReference type="NCBI Taxonomy" id="1032851"/>
    <lineage>
        <taxon>Bacteria</taxon>
        <taxon>Bacillati</taxon>
        <taxon>Actinomycetota</taxon>
        <taxon>Actinomycetes</taxon>
        <taxon>Mycobacteriales</taxon>
        <taxon>Corynebacteriaceae</taxon>
        <taxon>Corynebacterium</taxon>
    </lineage>
</organism>
<evidence type="ECO:0000259" key="9">
    <source>
        <dbReference type="Pfam" id="PF20511"/>
    </source>
</evidence>
<dbReference type="InterPro" id="IPR014710">
    <property type="entry name" value="RmlC-like_jellyroll"/>
</dbReference>
<evidence type="ECO:0000256" key="1">
    <source>
        <dbReference type="ARBA" id="ARBA00000757"/>
    </source>
</evidence>
<accession>A0A3D4T2H6</accession>
<evidence type="ECO:0000256" key="6">
    <source>
        <dbReference type="ARBA" id="ARBA00023235"/>
    </source>
</evidence>
<evidence type="ECO:0000256" key="7">
    <source>
        <dbReference type="PIRSR" id="PIRSR001480-1"/>
    </source>
</evidence>
<dbReference type="InterPro" id="IPR018050">
    <property type="entry name" value="Pmannose_isomerase-type1_CS"/>
</dbReference>
<name>A0A3D4T2H6_9CORY</name>
<comment type="caution">
    <text evidence="10">The sequence shown here is derived from an EMBL/GenBank/DDBJ whole genome shotgun (WGS) entry which is preliminary data.</text>
</comment>
<protein>
    <recommendedName>
        <fullName evidence="3">mannose-6-phosphate isomerase</fullName>
        <ecNumber evidence="3">5.3.1.8</ecNumber>
    </recommendedName>
</protein>
<feature type="active site" evidence="7">
    <location>
        <position position="285"/>
    </location>
</feature>